<keyword evidence="4 7" id="KW-1133">Transmembrane helix</keyword>
<feature type="transmembrane region" description="Helical" evidence="7">
    <location>
        <begin position="191"/>
        <end position="210"/>
    </location>
</feature>
<dbReference type="GO" id="GO:0022857">
    <property type="term" value="F:transmembrane transporter activity"/>
    <property type="evidence" value="ECO:0007669"/>
    <property type="project" value="InterPro"/>
</dbReference>
<dbReference type="Proteomes" id="UP000800094">
    <property type="component" value="Unassembled WGS sequence"/>
</dbReference>
<evidence type="ECO:0000313" key="8">
    <source>
        <dbReference type="EMBL" id="KAF2243286.1"/>
    </source>
</evidence>
<feature type="transmembrane region" description="Helical" evidence="7">
    <location>
        <begin position="323"/>
        <end position="349"/>
    </location>
</feature>
<feature type="transmembrane region" description="Helical" evidence="7">
    <location>
        <begin position="440"/>
        <end position="463"/>
    </location>
</feature>
<feature type="transmembrane region" description="Helical" evidence="7">
    <location>
        <begin position="74"/>
        <end position="104"/>
    </location>
</feature>
<feature type="compositionally biased region" description="Basic and acidic residues" evidence="6">
    <location>
        <begin position="534"/>
        <end position="543"/>
    </location>
</feature>
<feature type="transmembrane region" description="Helical" evidence="7">
    <location>
        <begin position="469"/>
        <end position="490"/>
    </location>
</feature>
<dbReference type="OrthoDB" id="3900342at2759"/>
<keyword evidence="3 7" id="KW-0812">Transmembrane</keyword>
<dbReference type="RefSeq" id="XP_033678290.1">
    <property type="nucleotide sequence ID" value="XM_033825206.1"/>
</dbReference>
<organism evidence="8 9">
    <name type="scientific">Trematosphaeria pertusa</name>
    <dbReference type="NCBI Taxonomy" id="390896"/>
    <lineage>
        <taxon>Eukaryota</taxon>
        <taxon>Fungi</taxon>
        <taxon>Dikarya</taxon>
        <taxon>Ascomycota</taxon>
        <taxon>Pezizomycotina</taxon>
        <taxon>Dothideomycetes</taxon>
        <taxon>Pleosporomycetidae</taxon>
        <taxon>Pleosporales</taxon>
        <taxon>Massarineae</taxon>
        <taxon>Trematosphaeriaceae</taxon>
        <taxon>Trematosphaeria</taxon>
    </lineage>
</organism>
<dbReference type="PIRSF" id="PIRSF006060">
    <property type="entry name" value="AA_transporter"/>
    <property type="match status" value="1"/>
</dbReference>
<evidence type="ECO:0000256" key="1">
    <source>
        <dbReference type="ARBA" id="ARBA00004141"/>
    </source>
</evidence>
<name>A0A6A6HZ37_9PLEO</name>
<feature type="transmembrane region" description="Helical" evidence="7">
    <location>
        <begin position="370"/>
        <end position="392"/>
    </location>
</feature>
<feature type="transmembrane region" description="Helical" evidence="7">
    <location>
        <begin position="230"/>
        <end position="250"/>
    </location>
</feature>
<feature type="transmembrane region" description="Helical" evidence="7">
    <location>
        <begin position="160"/>
        <end position="179"/>
    </location>
</feature>
<feature type="transmembrane region" description="Helical" evidence="7">
    <location>
        <begin position="398"/>
        <end position="419"/>
    </location>
</feature>
<dbReference type="EMBL" id="ML987205">
    <property type="protein sequence ID" value="KAF2243286.1"/>
    <property type="molecule type" value="Genomic_DNA"/>
</dbReference>
<proteinExistence type="predicted"/>
<feature type="region of interest" description="Disordered" evidence="6">
    <location>
        <begin position="523"/>
        <end position="543"/>
    </location>
</feature>
<dbReference type="AlphaFoldDB" id="A0A6A6HZ37"/>
<accession>A0A6A6HZ37</accession>
<dbReference type="PANTHER" id="PTHR45649">
    <property type="entry name" value="AMINO-ACID PERMEASE BAT1"/>
    <property type="match status" value="1"/>
</dbReference>
<reference evidence="8" key="1">
    <citation type="journal article" date="2020" name="Stud. Mycol.">
        <title>101 Dothideomycetes genomes: a test case for predicting lifestyles and emergence of pathogens.</title>
        <authorList>
            <person name="Haridas S."/>
            <person name="Albert R."/>
            <person name="Binder M."/>
            <person name="Bloem J."/>
            <person name="Labutti K."/>
            <person name="Salamov A."/>
            <person name="Andreopoulos B."/>
            <person name="Baker S."/>
            <person name="Barry K."/>
            <person name="Bills G."/>
            <person name="Bluhm B."/>
            <person name="Cannon C."/>
            <person name="Castanera R."/>
            <person name="Culley D."/>
            <person name="Daum C."/>
            <person name="Ezra D."/>
            <person name="Gonzalez J."/>
            <person name="Henrissat B."/>
            <person name="Kuo A."/>
            <person name="Liang C."/>
            <person name="Lipzen A."/>
            <person name="Lutzoni F."/>
            <person name="Magnuson J."/>
            <person name="Mondo S."/>
            <person name="Nolan M."/>
            <person name="Ohm R."/>
            <person name="Pangilinan J."/>
            <person name="Park H.-J."/>
            <person name="Ramirez L."/>
            <person name="Alfaro M."/>
            <person name="Sun H."/>
            <person name="Tritt A."/>
            <person name="Yoshinaga Y."/>
            <person name="Zwiers L.-H."/>
            <person name="Turgeon B."/>
            <person name="Goodwin S."/>
            <person name="Spatafora J."/>
            <person name="Crous P."/>
            <person name="Grigoriev I."/>
        </authorList>
    </citation>
    <scope>NUCLEOTIDE SEQUENCE</scope>
    <source>
        <strain evidence="8">CBS 122368</strain>
    </source>
</reference>
<dbReference type="Pfam" id="PF13520">
    <property type="entry name" value="AA_permease_2"/>
    <property type="match status" value="1"/>
</dbReference>
<evidence type="ECO:0000256" key="3">
    <source>
        <dbReference type="ARBA" id="ARBA00022692"/>
    </source>
</evidence>
<evidence type="ECO:0000256" key="6">
    <source>
        <dbReference type="SAM" id="MobiDB-lite"/>
    </source>
</evidence>
<feature type="transmembrane region" description="Helical" evidence="7">
    <location>
        <begin position="271"/>
        <end position="293"/>
    </location>
</feature>
<evidence type="ECO:0000313" key="9">
    <source>
        <dbReference type="Proteomes" id="UP000800094"/>
    </source>
</evidence>
<feature type="transmembrane region" description="Helical" evidence="7">
    <location>
        <begin position="35"/>
        <end position="54"/>
    </location>
</feature>
<comment type="subcellular location">
    <subcellularLocation>
        <location evidence="1">Membrane</location>
        <topology evidence="1">Multi-pass membrane protein</topology>
    </subcellularLocation>
</comment>
<evidence type="ECO:0000256" key="7">
    <source>
        <dbReference type="SAM" id="Phobius"/>
    </source>
</evidence>
<dbReference type="PANTHER" id="PTHR45649:SF3">
    <property type="entry name" value="POLYAMINE TRANSPORTER TPO5"/>
    <property type="match status" value="1"/>
</dbReference>
<dbReference type="GO" id="GO:0016020">
    <property type="term" value="C:membrane"/>
    <property type="evidence" value="ECO:0007669"/>
    <property type="project" value="UniProtKB-SubCell"/>
</dbReference>
<feature type="transmembrane region" description="Helical" evidence="7">
    <location>
        <begin position="116"/>
        <end position="140"/>
    </location>
</feature>
<gene>
    <name evidence="8" type="ORF">BU26DRAFT_465822</name>
</gene>
<dbReference type="InterPro" id="IPR002293">
    <property type="entry name" value="AA/rel_permease1"/>
</dbReference>
<keyword evidence="9" id="KW-1185">Reference proteome</keyword>
<keyword evidence="5 7" id="KW-0472">Membrane</keyword>
<sequence length="543" mass="58590">MKRSLSITNRRGSVDPSADAQLAKMGYKSELPRNLSMLSVLGLSFAIMAVPFGLSTTMYITLTDGQSVTILWGWVLVSLISLSIAASLAEICAVYPTAGGVYYWSAMLSTRKYAPVASWITGWFTLVGNWTVTLSINFSGGQLILSAISLWNEDFVPNQWQTILMFWAVMLVCMSVNIFGAKYLDLINKVCIYWTASSVVIILVTLLSMADTKRNGAFVFGHYDASASGWPSGWAFFVGLLQAAYTLTGYGMVAAMCEEVQSPEREVPKAIVLSVAAAGVTGVIYLIPILFVLPDVQILLEVANGQPIGLLFKTVTGSAGGGFGLLFLILGILFFAGVGALTAASRCTYAFARDGAIPGSRIWKRINKRYGMPLWALVLSTVVDCLLGLIYFGSSAAFNSFTGVATICLSVSYGMPILISVLRGRRAVKHSGFSLGRFGYAINIAMILWICLAVVLFCMPVSLPVEPATMNYASVVFAGFATISVVWYFIRGRKDFTGPPVPQDVEPGEEVGVVEVERVRDLEGKPVAGEETDMADKAEGEKL</sequence>
<evidence type="ECO:0000256" key="5">
    <source>
        <dbReference type="ARBA" id="ARBA00023136"/>
    </source>
</evidence>
<dbReference type="Gene3D" id="1.20.1740.10">
    <property type="entry name" value="Amino acid/polyamine transporter I"/>
    <property type="match status" value="1"/>
</dbReference>
<protein>
    <submittedName>
        <fullName evidence="8">GABA permease</fullName>
    </submittedName>
</protein>
<evidence type="ECO:0000256" key="2">
    <source>
        <dbReference type="ARBA" id="ARBA00022448"/>
    </source>
</evidence>
<keyword evidence="2" id="KW-0813">Transport</keyword>
<evidence type="ECO:0000256" key="4">
    <source>
        <dbReference type="ARBA" id="ARBA00022989"/>
    </source>
</evidence>
<dbReference type="GeneID" id="54578536"/>